<accession>A0A2P5A8G7</accession>
<keyword evidence="3" id="KW-1185">Reference proteome</keyword>
<reference evidence="3" key="1">
    <citation type="submission" date="2016-06" db="EMBL/GenBank/DDBJ databases">
        <title>Parallel loss of symbiosis genes in relatives of nitrogen-fixing non-legume Parasponia.</title>
        <authorList>
            <person name="Van Velzen R."/>
            <person name="Holmer R."/>
            <person name="Bu F."/>
            <person name="Rutten L."/>
            <person name="Van Zeijl A."/>
            <person name="Liu W."/>
            <person name="Santuari L."/>
            <person name="Cao Q."/>
            <person name="Sharma T."/>
            <person name="Shen D."/>
            <person name="Roswanjaya Y."/>
            <person name="Wardhani T."/>
            <person name="Kalhor M.S."/>
            <person name="Jansen J."/>
            <person name="Van den Hoogen J."/>
            <person name="Gungor B."/>
            <person name="Hartog M."/>
            <person name="Hontelez J."/>
            <person name="Verver J."/>
            <person name="Yang W.-C."/>
            <person name="Schijlen E."/>
            <person name="Repin R."/>
            <person name="Schilthuizen M."/>
            <person name="Schranz E."/>
            <person name="Heidstra R."/>
            <person name="Miyata K."/>
            <person name="Fedorova E."/>
            <person name="Kohlen W."/>
            <person name="Bisseling T."/>
            <person name="Smit S."/>
            <person name="Geurts R."/>
        </authorList>
    </citation>
    <scope>NUCLEOTIDE SEQUENCE [LARGE SCALE GENOMIC DNA]</scope>
    <source>
        <strain evidence="3">cv. WU1-14</strain>
    </source>
</reference>
<dbReference type="Proteomes" id="UP000237105">
    <property type="component" value="Unassembled WGS sequence"/>
</dbReference>
<dbReference type="EMBL" id="JXTB01000777">
    <property type="protein sequence ID" value="PON32842.1"/>
    <property type="molecule type" value="Genomic_DNA"/>
</dbReference>
<protein>
    <submittedName>
        <fullName evidence="2">Uncharacterized protein</fullName>
    </submittedName>
</protein>
<gene>
    <name evidence="2" type="ORF">PanWU01x14_357720</name>
</gene>
<organism evidence="2 3">
    <name type="scientific">Parasponia andersonii</name>
    <name type="common">Sponia andersonii</name>
    <dbReference type="NCBI Taxonomy" id="3476"/>
    <lineage>
        <taxon>Eukaryota</taxon>
        <taxon>Viridiplantae</taxon>
        <taxon>Streptophyta</taxon>
        <taxon>Embryophyta</taxon>
        <taxon>Tracheophyta</taxon>
        <taxon>Spermatophyta</taxon>
        <taxon>Magnoliopsida</taxon>
        <taxon>eudicotyledons</taxon>
        <taxon>Gunneridae</taxon>
        <taxon>Pentapetalae</taxon>
        <taxon>rosids</taxon>
        <taxon>fabids</taxon>
        <taxon>Rosales</taxon>
        <taxon>Cannabaceae</taxon>
        <taxon>Parasponia</taxon>
    </lineage>
</organism>
<name>A0A2P5A8G7_PARAD</name>
<evidence type="ECO:0000313" key="2">
    <source>
        <dbReference type="EMBL" id="PON32842.1"/>
    </source>
</evidence>
<evidence type="ECO:0000313" key="3">
    <source>
        <dbReference type="Proteomes" id="UP000237105"/>
    </source>
</evidence>
<sequence length="119" mass="13646">MATKEEIEALIRQASAMHCAEEPLELFPSEITVQPPATRDPPLLTHPVLEFERDLTSIPVNRHDVLERLEWQPEQTDHLTSQRDRARGKSRTTSLTITEISLDEQRKSEAEQAMSTRCK</sequence>
<feature type="compositionally biased region" description="Basic and acidic residues" evidence="1">
    <location>
        <begin position="75"/>
        <end position="87"/>
    </location>
</feature>
<dbReference type="AlphaFoldDB" id="A0A2P5A8G7"/>
<evidence type="ECO:0000256" key="1">
    <source>
        <dbReference type="SAM" id="MobiDB-lite"/>
    </source>
</evidence>
<feature type="region of interest" description="Disordered" evidence="1">
    <location>
        <begin position="75"/>
        <end position="119"/>
    </location>
</feature>
<proteinExistence type="predicted"/>
<comment type="caution">
    <text evidence="2">The sequence shown here is derived from an EMBL/GenBank/DDBJ whole genome shotgun (WGS) entry which is preliminary data.</text>
</comment>